<keyword evidence="3" id="KW-1003">Cell membrane</keyword>
<keyword evidence="11 21" id="KW-0472">Membrane</keyword>
<comment type="catalytic activity">
    <reaction evidence="20">
        <text>[GlcNAc-(1-&gt;4)-Mur2Ac(oyl-L-Ala-gamma-D-Glu-L-Lys-D-Ala-D-Ala)](n)-di-trans,octa-cis-undecaprenyl diphosphate + beta-D-GlcNAc-(1-&gt;4)-Mur2Ac(oyl-L-Ala-gamma-D-Glu-L-Lys-D-Ala-D-Ala)-di-trans,octa-cis-undecaprenyl diphosphate = [GlcNAc-(1-&gt;4)-Mur2Ac(oyl-L-Ala-gamma-D-Glu-L-Lys-D-Ala-D-Ala)](n+1)-di-trans,octa-cis-undecaprenyl diphosphate + di-trans,octa-cis-undecaprenyl diphosphate + H(+)</text>
        <dbReference type="Rhea" id="RHEA:23708"/>
        <dbReference type="Rhea" id="RHEA-COMP:9602"/>
        <dbReference type="Rhea" id="RHEA-COMP:9603"/>
        <dbReference type="ChEBI" id="CHEBI:15378"/>
        <dbReference type="ChEBI" id="CHEBI:58405"/>
        <dbReference type="ChEBI" id="CHEBI:60033"/>
        <dbReference type="ChEBI" id="CHEBI:78435"/>
        <dbReference type="EC" id="2.4.99.28"/>
    </reaction>
</comment>
<dbReference type="EC" id="2.4.99.28" evidence="19"/>
<evidence type="ECO:0000256" key="15">
    <source>
        <dbReference type="ARBA" id="ARBA00033270"/>
    </source>
</evidence>
<dbReference type="GO" id="GO:0071555">
    <property type="term" value="P:cell wall organization"/>
    <property type="evidence" value="ECO:0007669"/>
    <property type="project" value="UniProtKB-KW"/>
</dbReference>
<gene>
    <name evidence="22" type="ORF">UX95_C0012G0011</name>
</gene>
<evidence type="ECO:0000256" key="20">
    <source>
        <dbReference type="ARBA" id="ARBA00049902"/>
    </source>
</evidence>
<evidence type="ECO:0000256" key="6">
    <source>
        <dbReference type="ARBA" id="ARBA00022679"/>
    </source>
</evidence>
<dbReference type="InterPro" id="IPR013437">
    <property type="entry name" value="FtsW"/>
</dbReference>
<dbReference type="Pfam" id="PF01098">
    <property type="entry name" value="FTSW_RODA_SPOVE"/>
    <property type="match status" value="1"/>
</dbReference>
<feature type="transmembrane region" description="Helical" evidence="21">
    <location>
        <begin position="144"/>
        <end position="176"/>
    </location>
</feature>
<dbReference type="GO" id="GO:0009252">
    <property type="term" value="P:peptidoglycan biosynthetic process"/>
    <property type="evidence" value="ECO:0007669"/>
    <property type="project" value="UniProtKB-KW"/>
</dbReference>
<evidence type="ECO:0000256" key="10">
    <source>
        <dbReference type="ARBA" id="ARBA00022989"/>
    </source>
</evidence>
<dbReference type="EMBL" id="LCOD01000012">
    <property type="protein sequence ID" value="KKU70852.1"/>
    <property type="molecule type" value="Genomic_DNA"/>
</dbReference>
<protein>
    <recommendedName>
        <fullName evidence="17">Probable peptidoglycan glycosyltransferase FtsW</fullName>
        <ecNumber evidence="19">2.4.99.28</ecNumber>
    </recommendedName>
    <alternativeName>
        <fullName evidence="18">Cell division protein FtsW</fullName>
    </alternativeName>
    <alternativeName>
        <fullName evidence="15">Cell wall polymerase</fullName>
    </alternativeName>
    <alternativeName>
        <fullName evidence="14">Peptidoglycan polymerase</fullName>
    </alternativeName>
</protein>
<comment type="similarity">
    <text evidence="16">Belongs to the SEDS family. FtsW subfamily.</text>
</comment>
<evidence type="ECO:0000256" key="16">
    <source>
        <dbReference type="ARBA" id="ARBA00038053"/>
    </source>
</evidence>
<name>A0A0G1SN11_9BACT</name>
<evidence type="ECO:0000256" key="4">
    <source>
        <dbReference type="ARBA" id="ARBA00022618"/>
    </source>
</evidence>
<dbReference type="Proteomes" id="UP000034575">
    <property type="component" value="Unassembled WGS sequence"/>
</dbReference>
<feature type="transmembrane region" description="Helical" evidence="21">
    <location>
        <begin position="109"/>
        <end position="132"/>
    </location>
</feature>
<dbReference type="GO" id="GO:0032153">
    <property type="term" value="C:cell division site"/>
    <property type="evidence" value="ECO:0007669"/>
    <property type="project" value="TreeGrafter"/>
</dbReference>
<evidence type="ECO:0000256" key="9">
    <source>
        <dbReference type="ARBA" id="ARBA00022984"/>
    </source>
</evidence>
<evidence type="ECO:0000256" key="8">
    <source>
        <dbReference type="ARBA" id="ARBA00022960"/>
    </source>
</evidence>
<evidence type="ECO:0000256" key="5">
    <source>
        <dbReference type="ARBA" id="ARBA00022676"/>
    </source>
</evidence>
<comment type="subcellular location">
    <subcellularLocation>
        <location evidence="1">Cell membrane</location>
        <topology evidence="1">Multi-pass membrane protein</topology>
    </subcellularLocation>
</comment>
<sequence length="366" mass="38972">MGKIRLKKQTKSLDRRLLYLILTLTSLGLIAVADASAPSALSVFGDKFYFVKQQAVWGGLGIILMFAVSRLNPSLWEKIATPLFFLSLVLLVAVLIPGVGTKTLGARRWIILGPISVQPSEIVKLTLAIYLAKVAARGKSSLAFFLPLAAASALVMMQPDLGTTLVILALGLAQIFVAGVNLFHFLAFAGIGSIVGILFAVTSEYRRNRLLTFLAQSQDPLGRDYHIRQVLLALGSGGLFGVGLGQGRQKFLFLPEAATDSVFAIIAEEVGFIGALALVVLLAFFIFVSLRVASRAADKFSQILAIGIVAWIGGQAILNIGSMVALVPLTGVPLPFFSYGGSALTMILIGCGILLSISRNTSHEKN</sequence>
<dbReference type="InterPro" id="IPR001182">
    <property type="entry name" value="FtsW/RodA"/>
</dbReference>
<feature type="transmembrane region" description="Helical" evidence="21">
    <location>
        <begin position="230"/>
        <end position="247"/>
    </location>
</feature>
<keyword evidence="9" id="KW-0573">Peptidoglycan synthesis</keyword>
<dbReference type="AlphaFoldDB" id="A0A0G1SN11"/>
<dbReference type="GO" id="GO:0051301">
    <property type="term" value="P:cell division"/>
    <property type="evidence" value="ECO:0007669"/>
    <property type="project" value="UniProtKB-KW"/>
</dbReference>
<evidence type="ECO:0000256" key="11">
    <source>
        <dbReference type="ARBA" id="ARBA00023136"/>
    </source>
</evidence>
<evidence type="ECO:0000256" key="21">
    <source>
        <dbReference type="SAM" id="Phobius"/>
    </source>
</evidence>
<dbReference type="GO" id="GO:0015648">
    <property type="term" value="F:lipid-linked peptidoglycan transporter activity"/>
    <property type="evidence" value="ECO:0007669"/>
    <property type="project" value="TreeGrafter"/>
</dbReference>
<feature type="transmembrane region" description="Helical" evidence="21">
    <location>
        <begin position="336"/>
        <end position="357"/>
    </location>
</feature>
<comment type="pathway">
    <text evidence="2">Cell wall biogenesis; peptidoglycan biosynthesis.</text>
</comment>
<feature type="transmembrane region" description="Helical" evidence="21">
    <location>
        <begin position="270"/>
        <end position="292"/>
    </location>
</feature>
<evidence type="ECO:0000256" key="19">
    <source>
        <dbReference type="ARBA" id="ARBA00044770"/>
    </source>
</evidence>
<keyword evidence="13" id="KW-0961">Cell wall biogenesis/degradation</keyword>
<dbReference type="GO" id="GO:0005886">
    <property type="term" value="C:plasma membrane"/>
    <property type="evidence" value="ECO:0007669"/>
    <property type="project" value="UniProtKB-SubCell"/>
</dbReference>
<keyword evidence="4 22" id="KW-0132">Cell division</keyword>
<dbReference type="PANTHER" id="PTHR30474">
    <property type="entry name" value="CELL CYCLE PROTEIN"/>
    <property type="match status" value="1"/>
</dbReference>
<feature type="transmembrane region" description="Helical" evidence="21">
    <location>
        <begin position="304"/>
        <end position="330"/>
    </location>
</feature>
<evidence type="ECO:0000256" key="13">
    <source>
        <dbReference type="ARBA" id="ARBA00023316"/>
    </source>
</evidence>
<proteinExistence type="inferred from homology"/>
<dbReference type="NCBIfam" id="TIGR02614">
    <property type="entry name" value="ftsW"/>
    <property type="match status" value="1"/>
</dbReference>
<evidence type="ECO:0000256" key="12">
    <source>
        <dbReference type="ARBA" id="ARBA00023306"/>
    </source>
</evidence>
<feature type="transmembrane region" description="Helical" evidence="21">
    <location>
        <begin position="79"/>
        <end position="97"/>
    </location>
</feature>
<keyword evidence="8" id="KW-0133">Cell shape</keyword>
<keyword evidence="10 21" id="KW-1133">Transmembrane helix</keyword>
<comment type="caution">
    <text evidence="22">The sequence shown here is derived from an EMBL/GenBank/DDBJ whole genome shotgun (WGS) entry which is preliminary data.</text>
</comment>
<keyword evidence="6" id="KW-0808">Transferase</keyword>
<keyword evidence="7 21" id="KW-0812">Transmembrane</keyword>
<dbReference type="PANTHER" id="PTHR30474:SF2">
    <property type="entry name" value="PEPTIDOGLYCAN GLYCOSYLTRANSFERASE FTSW-RELATED"/>
    <property type="match status" value="1"/>
</dbReference>
<evidence type="ECO:0000313" key="22">
    <source>
        <dbReference type="EMBL" id="KKU70852.1"/>
    </source>
</evidence>
<evidence type="ECO:0000256" key="17">
    <source>
        <dbReference type="ARBA" id="ARBA00041185"/>
    </source>
</evidence>
<evidence type="ECO:0000256" key="7">
    <source>
        <dbReference type="ARBA" id="ARBA00022692"/>
    </source>
</evidence>
<evidence type="ECO:0000313" key="23">
    <source>
        <dbReference type="Proteomes" id="UP000034575"/>
    </source>
</evidence>
<dbReference type="GO" id="GO:0008360">
    <property type="term" value="P:regulation of cell shape"/>
    <property type="evidence" value="ECO:0007669"/>
    <property type="project" value="UniProtKB-KW"/>
</dbReference>
<dbReference type="PATRIC" id="fig|1618594.3.peg.229"/>
<feature type="transmembrane region" description="Helical" evidence="21">
    <location>
        <begin position="182"/>
        <end position="201"/>
    </location>
</feature>
<keyword evidence="12" id="KW-0131">Cell cycle</keyword>
<accession>A0A0G1SN11</accession>
<keyword evidence="5" id="KW-0328">Glycosyltransferase</keyword>
<feature type="transmembrane region" description="Helical" evidence="21">
    <location>
        <begin position="55"/>
        <end position="72"/>
    </location>
</feature>
<evidence type="ECO:0000256" key="1">
    <source>
        <dbReference type="ARBA" id="ARBA00004651"/>
    </source>
</evidence>
<reference evidence="22 23" key="1">
    <citation type="journal article" date="2015" name="Nature">
        <title>rRNA introns, odd ribosomes, and small enigmatic genomes across a large radiation of phyla.</title>
        <authorList>
            <person name="Brown C.T."/>
            <person name="Hug L.A."/>
            <person name="Thomas B.C."/>
            <person name="Sharon I."/>
            <person name="Castelle C.J."/>
            <person name="Singh A."/>
            <person name="Wilkins M.J."/>
            <person name="Williams K.H."/>
            <person name="Banfield J.F."/>
        </authorList>
    </citation>
    <scope>NUCLEOTIDE SEQUENCE [LARGE SCALE GENOMIC DNA]</scope>
</reference>
<evidence type="ECO:0000256" key="14">
    <source>
        <dbReference type="ARBA" id="ARBA00032370"/>
    </source>
</evidence>
<dbReference type="GO" id="GO:0008955">
    <property type="term" value="F:peptidoglycan glycosyltransferase activity"/>
    <property type="evidence" value="ECO:0007669"/>
    <property type="project" value="UniProtKB-EC"/>
</dbReference>
<evidence type="ECO:0000256" key="18">
    <source>
        <dbReference type="ARBA" id="ARBA00041418"/>
    </source>
</evidence>
<organism evidence="22 23">
    <name type="scientific">Candidatus Woesebacteria bacterium GW2011_GWD1_47_21</name>
    <dbReference type="NCBI Taxonomy" id="1618594"/>
    <lineage>
        <taxon>Bacteria</taxon>
        <taxon>Candidatus Woeseibacteriota</taxon>
    </lineage>
</organism>
<evidence type="ECO:0000256" key="2">
    <source>
        <dbReference type="ARBA" id="ARBA00004752"/>
    </source>
</evidence>
<evidence type="ECO:0000256" key="3">
    <source>
        <dbReference type="ARBA" id="ARBA00022475"/>
    </source>
</evidence>